<evidence type="ECO:0000313" key="3">
    <source>
        <dbReference type="Proteomes" id="UP000316770"/>
    </source>
</evidence>
<dbReference type="RefSeq" id="WP_145282579.1">
    <property type="nucleotide sequence ID" value="NZ_CP036318.1"/>
</dbReference>
<reference evidence="2 3" key="1">
    <citation type="submission" date="2019-02" db="EMBL/GenBank/DDBJ databases">
        <title>Deep-cultivation of Planctomycetes and their phenomic and genomic characterization uncovers novel biology.</title>
        <authorList>
            <person name="Wiegand S."/>
            <person name="Jogler M."/>
            <person name="Boedeker C."/>
            <person name="Pinto D."/>
            <person name="Vollmers J."/>
            <person name="Rivas-Marin E."/>
            <person name="Kohn T."/>
            <person name="Peeters S.H."/>
            <person name="Heuer A."/>
            <person name="Rast P."/>
            <person name="Oberbeckmann S."/>
            <person name="Bunk B."/>
            <person name="Jeske O."/>
            <person name="Meyerdierks A."/>
            <person name="Storesund J.E."/>
            <person name="Kallscheuer N."/>
            <person name="Luecker S."/>
            <person name="Lage O.M."/>
            <person name="Pohl T."/>
            <person name="Merkel B.J."/>
            <person name="Hornburger P."/>
            <person name="Mueller R.-W."/>
            <person name="Bruemmer F."/>
            <person name="Labrenz M."/>
            <person name="Spormann A.M."/>
            <person name="Op den Camp H."/>
            <person name="Overmann J."/>
            <person name="Amann R."/>
            <person name="Jetten M.S.M."/>
            <person name="Mascher T."/>
            <person name="Medema M.H."/>
            <person name="Devos D.P."/>
            <person name="Kaster A.-K."/>
            <person name="Ovreas L."/>
            <person name="Rohde M."/>
            <person name="Galperin M.Y."/>
            <person name="Jogler C."/>
        </authorList>
    </citation>
    <scope>NUCLEOTIDE SEQUENCE [LARGE SCALE GENOMIC DNA]</scope>
    <source>
        <strain evidence="2 3">Mal33</strain>
    </source>
</reference>
<name>A0A518IP72_9BACT</name>
<evidence type="ECO:0000313" key="2">
    <source>
        <dbReference type="EMBL" id="QDV54886.1"/>
    </source>
</evidence>
<dbReference type="Pfam" id="PF07607">
    <property type="entry name" value="DUF1570"/>
    <property type="match status" value="1"/>
</dbReference>
<feature type="domain" description="DUF1570" evidence="1">
    <location>
        <begin position="215"/>
        <end position="337"/>
    </location>
</feature>
<evidence type="ECO:0000259" key="1">
    <source>
        <dbReference type="Pfam" id="PF07607"/>
    </source>
</evidence>
<accession>A0A518IP72</accession>
<dbReference type="AlphaFoldDB" id="A0A518IP72"/>
<proteinExistence type="predicted"/>
<organism evidence="2 3">
    <name type="scientific">Rosistilla oblonga</name>
    <dbReference type="NCBI Taxonomy" id="2527990"/>
    <lineage>
        <taxon>Bacteria</taxon>
        <taxon>Pseudomonadati</taxon>
        <taxon>Planctomycetota</taxon>
        <taxon>Planctomycetia</taxon>
        <taxon>Pirellulales</taxon>
        <taxon>Pirellulaceae</taxon>
        <taxon>Rosistilla</taxon>
    </lineage>
</organism>
<dbReference type="Proteomes" id="UP000316770">
    <property type="component" value="Chromosome"/>
</dbReference>
<sequence>MLRNRNLNVWTLLGVTWMLIFTTLTAGKVVAADHVTFVQGGQTLKVCGEALLEAQDGGLLFQANDGQIWTIQPEEIKDRKQDSMPVEIPSPEVAVAELVATLGSEFRVMQTAHYVVVSNADAPFVEYCAGLFEKLYKGFYAFWKNNGWDLPEPRFPLVALVFEDKASFQRYARPEAGDAAESIIGYYNLQTNRMTTYDIGEGAGVRAGGFLVDRNIATLVHEATHQLAYNCGLQKRYADNPYWVSEGMAVFFESPDLKRGDGWREIGRINEVNRLRFAQYLPQRPADSLVTLLQDDSRLTNSATASFAYAEAWALTYFLLKTKPKQYVAYLKQLSEGEYLESLGPRERLQMFRDAFGDLQKLDRQFIAYTRRFVLRR</sequence>
<protein>
    <recommendedName>
        <fullName evidence="1">DUF1570 domain-containing protein</fullName>
    </recommendedName>
</protein>
<dbReference type="InterPro" id="IPR011464">
    <property type="entry name" value="DUF1570"/>
</dbReference>
<keyword evidence="3" id="KW-1185">Reference proteome</keyword>
<gene>
    <name evidence="2" type="ORF">Mal33_08510</name>
</gene>
<dbReference type="EMBL" id="CP036318">
    <property type="protein sequence ID" value="QDV54886.1"/>
    <property type="molecule type" value="Genomic_DNA"/>
</dbReference>